<reference evidence="1 2" key="1">
    <citation type="submission" date="2018-11" db="EMBL/GenBank/DDBJ databases">
        <authorList>
            <person name="Kleinhagauer T."/>
            <person name="Glaeser S.P."/>
            <person name="Spergser J."/>
            <person name="Ruckert C."/>
            <person name="Kaempfer P."/>
            <person name="Busse H.-J."/>
        </authorList>
    </citation>
    <scope>NUCLEOTIDE SEQUENCE [LARGE SCALE GENOMIC DNA]</scope>
    <source>
        <strain evidence="1 2">W8</strain>
    </source>
</reference>
<protein>
    <submittedName>
        <fullName evidence="1">Uncharacterized protein</fullName>
    </submittedName>
</protein>
<accession>A0A3G6J8S4</accession>
<evidence type="ECO:0000313" key="1">
    <source>
        <dbReference type="EMBL" id="AZA12424.1"/>
    </source>
</evidence>
<sequence length="45" mass="5322">MLWLIFAVALFSFLFTMTRQLERIILRLDILIDLQGGRVPENEKT</sequence>
<dbReference type="Proteomes" id="UP000271587">
    <property type="component" value="Chromosome"/>
</dbReference>
<proteinExistence type="predicted"/>
<dbReference type="KEGG" id="cgk:CGERO_10725"/>
<gene>
    <name evidence="1" type="ORF">CGERO_10725</name>
</gene>
<dbReference type="EMBL" id="CP033897">
    <property type="protein sequence ID" value="AZA12424.1"/>
    <property type="molecule type" value="Genomic_DNA"/>
</dbReference>
<keyword evidence="2" id="KW-1185">Reference proteome</keyword>
<name>A0A3G6J8S4_9CORY</name>
<organism evidence="1 2">
    <name type="scientific">Corynebacterium gerontici</name>
    <dbReference type="NCBI Taxonomy" id="2079234"/>
    <lineage>
        <taxon>Bacteria</taxon>
        <taxon>Bacillati</taxon>
        <taxon>Actinomycetota</taxon>
        <taxon>Actinomycetes</taxon>
        <taxon>Mycobacteriales</taxon>
        <taxon>Corynebacteriaceae</taxon>
        <taxon>Corynebacterium</taxon>
    </lineage>
</organism>
<dbReference type="RefSeq" id="WP_164470310.1">
    <property type="nucleotide sequence ID" value="NZ_CP033897.1"/>
</dbReference>
<dbReference type="AlphaFoldDB" id="A0A3G6J8S4"/>
<evidence type="ECO:0000313" key="2">
    <source>
        <dbReference type="Proteomes" id="UP000271587"/>
    </source>
</evidence>